<evidence type="ECO:0000313" key="3">
    <source>
        <dbReference type="Proteomes" id="UP000612055"/>
    </source>
</evidence>
<organism evidence="2 3">
    <name type="scientific">Edaphochlamys debaryana</name>
    <dbReference type="NCBI Taxonomy" id="47281"/>
    <lineage>
        <taxon>Eukaryota</taxon>
        <taxon>Viridiplantae</taxon>
        <taxon>Chlorophyta</taxon>
        <taxon>core chlorophytes</taxon>
        <taxon>Chlorophyceae</taxon>
        <taxon>CS clade</taxon>
        <taxon>Chlamydomonadales</taxon>
        <taxon>Chlamydomonadales incertae sedis</taxon>
        <taxon>Edaphochlamys</taxon>
    </lineage>
</organism>
<dbReference type="EMBL" id="JAEHOE010000148">
    <property type="protein sequence ID" value="KAG2484537.1"/>
    <property type="molecule type" value="Genomic_DNA"/>
</dbReference>
<evidence type="ECO:0000256" key="1">
    <source>
        <dbReference type="SAM" id="MobiDB-lite"/>
    </source>
</evidence>
<proteinExistence type="predicted"/>
<feature type="compositionally biased region" description="Pro residues" evidence="1">
    <location>
        <begin position="54"/>
        <end position="63"/>
    </location>
</feature>
<comment type="caution">
    <text evidence="2">The sequence shown here is derived from an EMBL/GenBank/DDBJ whole genome shotgun (WGS) entry which is preliminary data.</text>
</comment>
<reference evidence="2" key="1">
    <citation type="journal article" date="2020" name="bioRxiv">
        <title>Comparative genomics of Chlamydomonas.</title>
        <authorList>
            <person name="Craig R.J."/>
            <person name="Hasan A.R."/>
            <person name="Ness R.W."/>
            <person name="Keightley P.D."/>
        </authorList>
    </citation>
    <scope>NUCLEOTIDE SEQUENCE</scope>
    <source>
        <strain evidence="2">CCAP 11/70</strain>
    </source>
</reference>
<keyword evidence="3" id="KW-1185">Reference proteome</keyword>
<protein>
    <submittedName>
        <fullName evidence="2">Uncharacterized protein</fullName>
    </submittedName>
</protein>
<gene>
    <name evidence="2" type="ORF">HYH03_016672</name>
</gene>
<name>A0A835XJX6_9CHLO</name>
<evidence type="ECO:0000313" key="2">
    <source>
        <dbReference type="EMBL" id="KAG2484537.1"/>
    </source>
</evidence>
<dbReference type="Proteomes" id="UP000612055">
    <property type="component" value="Unassembled WGS sequence"/>
</dbReference>
<dbReference type="AlphaFoldDB" id="A0A835XJX6"/>
<dbReference type="OrthoDB" id="536723at2759"/>
<feature type="region of interest" description="Disordered" evidence="1">
    <location>
        <begin position="246"/>
        <end position="278"/>
    </location>
</feature>
<feature type="compositionally biased region" description="Low complexity" evidence="1">
    <location>
        <begin position="82"/>
        <end position="92"/>
    </location>
</feature>
<feature type="compositionally biased region" description="Low complexity" evidence="1">
    <location>
        <begin position="246"/>
        <end position="255"/>
    </location>
</feature>
<feature type="compositionally biased region" description="Pro residues" evidence="1">
    <location>
        <begin position="256"/>
        <end position="267"/>
    </location>
</feature>
<accession>A0A835XJX6</accession>
<feature type="region of interest" description="Disordered" evidence="1">
    <location>
        <begin position="48"/>
        <end position="116"/>
    </location>
</feature>
<feature type="compositionally biased region" description="Pro residues" evidence="1">
    <location>
        <begin position="93"/>
        <end position="110"/>
    </location>
</feature>
<sequence length="278" mass="28152">MSVADFFQLSAYEAASSQLDVMARLQALLPGETTTAEHKEVAGIVASASAPAAGPAPPPPPSAEPVASPSCAGKHEEPQEQAAAAPTAKATSMPPPPPRAPLAPANPPARMPKGNEIVYSANGSPINLAALSALGPAKPAPSCAAADATPAPGTSYAGAAPSAAPPTVMFTGATFRRATVARGRTKQASRAITVTTADGKQWTVDDVIGMAGVPQKYRDEVRRLVESDLRDLELIVKTATDIEAANAAEAAKPSSALPPPAPVPVPAAAPMTRASRRR</sequence>